<feature type="compositionally biased region" description="Acidic residues" evidence="1">
    <location>
        <begin position="183"/>
        <end position="199"/>
    </location>
</feature>
<organism evidence="4 5">
    <name type="scientific">Discostella pseudostelligera</name>
    <dbReference type="NCBI Taxonomy" id="259834"/>
    <lineage>
        <taxon>Eukaryota</taxon>
        <taxon>Sar</taxon>
        <taxon>Stramenopiles</taxon>
        <taxon>Ochrophyta</taxon>
        <taxon>Bacillariophyta</taxon>
        <taxon>Coscinodiscophyceae</taxon>
        <taxon>Thalassiosirophycidae</taxon>
        <taxon>Stephanodiscales</taxon>
        <taxon>Stephanodiscaceae</taxon>
        <taxon>Discostella</taxon>
    </lineage>
</organism>
<keyword evidence="2" id="KW-0472">Membrane</keyword>
<keyword evidence="5" id="KW-1185">Reference proteome</keyword>
<feature type="domain" description="DUF7495" evidence="3">
    <location>
        <begin position="718"/>
        <end position="821"/>
    </location>
</feature>
<feature type="region of interest" description="Disordered" evidence="1">
    <location>
        <begin position="271"/>
        <end position="298"/>
    </location>
</feature>
<evidence type="ECO:0000313" key="4">
    <source>
        <dbReference type="EMBL" id="KAL3759141.1"/>
    </source>
</evidence>
<evidence type="ECO:0000259" key="3">
    <source>
        <dbReference type="Pfam" id="PF24325"/>
    </source>
</evidence>
<feature type="domain" description="DUF7495" evidence="3">
    <location>
        <begin position="887"/>
        <end position="1002"/>
    </location>
</feature>
<proteinExistence type="predicted"/>
<evidence type="ECO:0000256" key="2">
    <source>
        <dbReference type="SAM" id="Phobius"/>
    </source>
</evidence>
<feature type="region of interest" description="Disordered" evidence="1">
    <location>
        <begin position="20"/>
        <end position="54"/>
    </location>
</feature>
<reference evidence="4 5" key="1">
    <citation type="submission" date="2024-10" db="EMBL/GenBank/DDBJ databases">
        <title>Updated reference genomes for cyclostephanoid diatoms.</title>
        <authorList>
            <person name="Roberts W.R."/>
            <person name="Alverson A.J."/>
        </authorList>
    </citation>
    <scope>NUCLEOTIDE SEQUENCE [LARGE SCALE GENOMIC DNA]</scope>
    <source>
        <strain evidence="4 5">AJA232-27</strain>
    </source>
</reference>
<keyword evidence="2" id="KW-1133">Transmembrane helix</keyword>
<dbReference type="AlphaFoldDB" id="A0ABD3MB19"/>
<sequence>MASSESSPITASSTDVVLDAATADANDSDKDSNSKVVGVGSGDGTEFPTSPPPPTIQEIAEALDVAGANEPKFYSDNAIGNDGDGVNAYNNRDDIYDNAMNQKPAAYSATTVAAISSLMKYEAIMNWGMDDVVSGKEVSSACGAATSAISTTKRRELTLQDRASAMISVYKDYIHEGELNNTDYDDYEEEEDGDSEENEEGGKKLHDNRRMEIKNATLQKFCKDVLSEDYEMDDDYDNDEEDDEYIREEEFVDDTTGSNLGRGAYTMMSNGEVSYSSSGRKKRRMPPTPRPKLPPPTAATTTAAFRLKAEVALKAVSKKTSNVAKKAAHVVGTAVRDKMTNTANIQEMMMKEVKNDYDFQDYHHQESEEKTKKVNNRGRGRVQDERVDDLEYGQINNGGGENAVYGMHILDRDTSPSFRRKMDAKDEEVFHELCDDLGVTPSTHPQMRYFYEPPPSLRYRHLIFRSKKFKQAMIYFAALLLVLLVSASIISAVSNGFEEVRKKNAPPLPDWKGVEDWQMKQKLEWETKTELFNKVSAAYRPVWYDRSTGWKGQTYDEALSWCKSYLNYIPCPYEVYCPDEKTLLSGVMEKGGLESWAPVINAKNEWVQVGSGGKPCALYSMQYGSHPSWGKNGAKDEVTRNIMCCRSQPLLEGSSWNDPRKGDDEYVVRPKVPPTKYEGDEGEQQQQHQQQPTESSSSESSLELDVLFFSVSKKYNPVWFDRSSGWKGQTYQEALDFCANFKSYIPCPYDVYCPGGRGKLLDGIKEEGESWAAVIDTANDWVQVGTGGRCNLYSETAKEQPSWGITGQNNEKITRHIMCCDEEPYIASITGSDVVSDSPADGTTSGSDVDIGSPAEVITTSPPYVVMPALALTDVEVDVSDFYRPIWYDSNSGWVGTTYSDAKAFCESIPREDSNQLHLCPSEAVCPNGPRDTKPLYLQMDAFDDVQWAPISDSENGWIMVGTIRGEEELTCHTYTAIFQQDPAWGLDGSSPAVVKHVLCCEDRTGGGDSLNQGGSVTVLPEVDSSVENTSDVGSSNEQSVPVEGTTPVGGVVVSESTANTPSAVATSVISKFSPMWFTADDGGWDGGSHDDAIAFCQQFAGSHGTQMNLCPYAAYCPQGPTMPVLGGHDADFSEEGEQWAPLYGQSNHWVLIGKKGKNMSTTCLTHVQLNGEKPSWGLDGSHAEMKQHLMCCSSLQ</sequence>
<accession>A0ABD3MB19</accession>
<feature type="domain" description="DUF7495" evidence="3">
    <location>
        <begin position="1081"/>
        <end position="1194"/>
    </location>
</feature>
<evidence type="ECO:0000256" key="1">
    <source>
        <dbReference type="SAM" id="MobiDB-lite"/>
    </source>
</evidence>
<feature type="domain" description="DUF7495" evidence="3">
    <location>
        <begin position="542"/>
        <end position="646"/>
    </location>
</feature>
<dbReference type="InterPro" id="IPR055918">
    <property type="entry name" value="DUF7495"/>
</dbReference>
<feature type="transmembrane region" description="Helical" evidence="2">
    <location>
        <begin position="472"/>
        <end position="493"/>
    </location>
</feature>
<name>A0ABD3MB19_9STRA</name>
<evidence type="ECO:0000313" key="5">
    <source>
        <dbReference type="Proteomes" id="UP001530293"/>
    </source>
</evidence>
<keyword evidence="2" id="KW-0812">Transmembrane</keyword>
<gene>
    <name evidence="4" type="ORF">ACHAWU_008593</name>
</gene>
<feature type="region of interest" description="Disordered" evidence="1">
    <location>
        <begin position="180"/>
        <end position="206"/>
    </location>
</feature>
<dbReference type="Proteomes" id="UP001530293">
    <property type="component" value="Unassembled WGS sequence"/>
</dbReference>
<dbReference type="Pfam" id="PF24325">
    <property type="entry name" value="DUF7495"/>
    <property type="match status" value="4"/>
</dbReference>
<feature type="compositionally biased region" description="Low complexity" evidence="1">
    <location>
        <begin position="684"/>
        <end position="699"/>
    </location>
</feature>
<dbReference type="EMBL" id="JALLBG020000213">
    <property type="protein sequence ID" value="KAL3759141.1"/>
    <property type="molecule type" value="Genomic_DNA"/>
</dbReference>
<comment type="caution">
    <text evidence="4">The sequence shown here is derived from an EMBL/GenBank/DDBJ whole genome shotgun (WGS) entry which is preliminary data.</text>
</comment>
<feature type="compositionally biased region" description="Basic and acidic residues" evidence="1">
    <location>
        <begin position="658"/>
        <end position="668"/>
    </location>
</feature>
<protein>
    <recommendedName>
        <fullName evidence="3">DUF7495 domain-containing protein</fullName>
    </recommendedName>
</protein>
<feature type="compositionally biased region" description="Pro residues" evidence="1">
    <location>
        <begin position="286"/>
        <end position="297"/>
    </location>
</feature>
<feature type="region of interest" description="Disordered" evidence="1">
    <location>
        <begin position="654"/>
        <end position="699"/>
    </location>
</feature>